<evidence type="ECO:0000313" key="1">
    <source>
        <dbReference type="EMBL" id="PWN31298.1"/>
    </source>
</evidence>
<dbReference type="AlphaFoldDB" id="A0A316V2S3"/>
<reference evidence="1 2" key="1">
    <citation type="journal article" date="2018" name="Mol. Biol. Evol.">
        <title>Broad Genomic Sampling Reveals a Smut Pathogenic Ancestry of the Fungal Clade Ustilaginomycotina.</title>
        <authorList>
            <person name="Kijpornyongpan T."/>
            <person name="Mondo S.J."/>
            <person name="Barry K."/>
            <person name="Sandor L."/>
            <person name="Lee J."/>
            <person name="Lipzen A."/>
            <person name="Pangilinan J."/>
            <person name="LaButti K."/>
            <person name="Hainaut M."/>
            <person name="Henrissat B."/>
            <person name="Grigoriev I.V."/>
            <person name="Spatafora J.W."/>
            <person name="Aime M.C."/>
        </authorList>
    </citation>
    <scope>NUCLEOTIDE SEQUENCE [LARGE SCALE GENOMIC DNA]</scope>
    <source>
        <strain evidence="1 2">MCA 3882</strain>
    </source>
</reference>
<dbReference type="RefSeq" id="XP_025351600.1">
    <property type="nucleotide sequence ID" value="XM_025501358.1"/>
</dbReference>
<accession>A0A316V2S3</accession>
<dbReference type="GeneID" id="37023139"/>
<dbReference type="Proteomes" id="UP000245771">
    <property type="component" value="Unassembled WGS sequence"/>
</dbReference>
<sequence>MQRLPKLCIAVEHKRRLESFFHRYAAFELEKEGSLSFLPANILTAPSQGTYRKDKSYLHFRAEISLPAVSYIGLNSTPCMEQAQSYSQQDKLRPNPSVAPIACALHNTYLYYGILCGSDQNSLELQKIKDEYNRLYTLYLKEVARLLQSGLLHTKTLFARDSEIYLFLSKRCKVDNDTQQPLFLSTQLLVGGISEATDLFLSMPQSYQKMYGGLKLLLKDLDISSKGKVSQEIGRAIIAFLNDGERLPLPFADDVRTLFSRVNGEKEFFFLKLDFGSNQPLWEVPGLPADMVESLKGVGLMIFSTSLGRWVQVFADFRLGTELSKFTKLASKAVLEGKAQFQTDAHDVSKLAELVPSAELDEDDPAFKILPRTLPSNSSRRIHTYGRGSPRIFIPIKVVSKWFSELNYPSGQRISVKIERKTARTADEVKILVRLDSSDVGQNQGIWYNILSYTRSQKPTKEMWNYIQRKQKASK</sequence>
<proteinExistence type="predicted"/>
<evidence type="ECO:0000313" key="2">
    <source>
        <dbReference type="Proteomes" id="UP000245771"/>
    </source>
</evidence>
<keyword evidence="2" id="KW-1185">Reference proteome</keyword>
<dbReference type="EMBL" id="KZ819612">
    <property type="protein sequence ID" value="PWN31298.1"/>
    <property type="molecule type" value="Genomic_DNA"/>
</dbReference>
<protein>
    <submittedName>
        <fullName evidence="1">Uncharacterized protein</fullName>
    </submittedName>
</protein>
<organism evidence="1 2">
    <name type="scientific">Meira miltonrushii</name>
    <dbReference type="NCBI Taxonomy" id="1280837"/>
    <lineage>
        <taxon>Eukaryota</taxon>
        <taxon>Fungi</taxon>
        <taxon>Dikarya</taxon>
        <taxon>Basidiomycota</taxon>
        <taxon>Ustilaginomycotina</taxon>
        <taxon>Exobasidiomycetes</taxon>
        <taxon>Exobasidiales</taxon>
        <taxon>Brachybasidiaceae</taxon>
        <taxon>Meira</taxon>
    </lineage>
</organism>
<name>A0A316V2S3_9BASI</name>
<dbReference type="InParanoid" id="A0A316V2S3"/>
<gene>
    <name evidence="1" type="ORF">FA14DRAFT_183998</name>
</gene>